<gene>
    <name evidence="2" type="ORF">GCM10007391_03790</name>
</gene>
<dbReference type="PROSITE" id="PS51257">
    <property type="entry name" value="PROKAR_LIPOPROTEIN"/>
    <property type="match status" value="1"/>
</dbReference>
<comment type="caution">
    <text evidence="2">The sequence shown here is derived from an EMBL/GenBank/DDBJ whole genome shotgun (WGS) entry which is preliminary data.</text>
</comment>
<reference evidence="2" key="1">
    <citation type="journal article" date="2014" name="Int. J. Syst. Evol. Microbiol.">
        <title>Complete genome sequence of Corynebacterium casei LMG S-19264T (=DSM 44701T), isolated from a smear-ripened cheese.</title>
        <authorList>
            <consortium name="US DOE Joint Genome Institute (JGI-PGF)"/>
            <person name="Walter F."/>
            <person name="Albersmeier A."/>
            <person name="Kalinowski J."/>
            <person name="Ruckert C."/>
        </authorList>
    </citation>
    <scope>NUCLEOTIDE SEQUENCE</scope>
    <source>
        <strain evidence="2">KCTC 22164</strain>
    </source>
</reference>
<name>A0A918JGE9_9ALTE</name>
<accession>A0A918JGE9</accession>
<keyword evidence="1" id="KW-0732">Signal</keyword>
<proteinExistence type="predicted"/>
<protein>
    <recommendedName>
        <fullName evidence="4">Lipoprotein</fullName>
    </recommendedName>
</protein>
<dbReference type="RefSeq" id="WP_189403390.1">
    <property type="nucleotide sequence ID" value="NZ_BMXP01000001.1"/>
</dbReference>
<dbReference type="AlphaFoldDB" id="A0A918JGE9"/>
<organism evidence="2 3">
    <name type="scientific">Alteromonas halophila</name>
    <dbReference type="NCBI Taxonomy" id="516698"/>
    <lineage>
        <taxon>Bacteria</taxon>
        <taxon>Pseudomonadati</taxon>
        <taxon>Pseudomonadota</taxon>
        <taxon>Gammaproteobacteria</taxon>
        <taxon>Alteromonadales</taxon>
        <taxon>Alteromonadaceae</taxon>
        <taxon>Alteromonas/Salinimonas group</taxon>
        <taxon>Alteromonas</taxon>
    </lineage>
</organism>
<evidence type="ECO:0000256" key="1">
    <source>
        <dbReference type="SAM" id="SignalP"/>
    </source>
</evidence>
<evidence type="ECO:0000313" key="2">
    <source>
        <dbReference type="EMBL" id="GGW74879.1"/>
    </source>
</evidence>
<dbReference type="InterPro" id="IPR046516">
    <property type="entry name" value="DUF6694"/>
</dbReference>
<reference evidence="2" key="2">
    <citation type="submission" date="2020-09" db="EMBL/GenBank/DDBJ databases">
        <authorList>
            <person name="Sun Q."/>
            <person name="Kim S."/>
        </authorList>
    </citation>
    <scope>NUCLEOTIDE SEQUENCE</scope>
    <source>
        <strain evidence="2">KCTC 22164</strain>
    </source>
</reference>
<dbReference type="Pfam" id="PF20404">
    <property type="entry name" value="DUF6694"/>
    <property type="match status" value="1"/>
</dbReference>
<dbReference type="Proteomes" id="UP000631300">
    <property type="component" value="Unassembled WGS sequence"/>
</dbReference>
<evidence type="ECO:0000313" key="3">
    <source>
        <dbReference type="Proteomes" id="UP000631300"/>
    </source>
</evidence>
<sequence length="112" mass="12468">MKTLFLVLTLLLTIGCTSVPDTFVFNGDSRQSIQNDIKYILKKLPRSEKQEFVVALVAIQFSDVNSVYDMVGDPAMSGINFDILSKKLDGLTYAEVLELASASKNKVKIYKN</sequence>
<evidence type="ECO:0008006" key="4">
    <source>
        <dbReference type="Google" id="ProtNLM"/>
    </source>
</evidence>
<feature type="chain" id="PRO_5037045328" description="Lipoprotein" evidence="1">
    <location>
        <begin position="20"/>
        <end position="112"/>
    </location>
</feature>
<feature type="signal peptide" evidence="1">
    <location>
        <begin position="1"/>
        <end position="19"/>
    </location>
</feature>
<keyword evidence="3" id="KW-1185">Reference proteome</keyword>
<dbReference type="EMBL" id="BMXP01000001">
    <property type="protein sequence ID" value="GGW74879.1"/>
    <property type="molecule type" value="Genomic_DNA"/>
</dbReference>